<feature type="domain" description="AB hydrolase-1" evidence="1">
    <location>
        <begin position="5"/>
        <end position="238"/>
    </location>
</feature>
<dbReference type="Pfam" id="PF12697">
    <property type="entry name" value="Abhydrolase_6"/>
    <property type="match status" value="1"/>
</dbReference>
<dbReference type="Proteomes" id="UP000640583">
    <property type="component" value="Unassembled WGS sequence"/>
</dbReference>
<dbReference type="InterPro" id="IPR029058">
    <property type="entry name" value="AB_hydrolase_fold"/>
</dbReference>
<gene>
    <name evidence="2" type="ORF">H1D41_08430</name>
</gene>
<dbReference type="RefSeq" id="WP_228848484.1">
    <property type="nucleotide sequence ID" value="NZ_JADCKQ010000005.1"/>
</dbReference>
<dbReference type="Gene3D" id="3.40.50.1820">
    <property type="entry name" value="alpha/beta hydrolase"/>
    <property type="match status" value="1"/>
</dbReference>
<dbReference type="PANTHER" id="PTHR43689:SF8">
    <property type="entry name" value="ALPHA_BETA-HYDROLASES SUPERFAMILY PROTEIN"/>
    <property type="match status" value="1"/>
</dbReference>
<dbReference type="AlphaFoldDB" id="A0A8J7LKB7"/>
<sequence>MRKIYFCHGTPGSAADADLLARANPGVEIVALDLLQYPPELAHQALTDALISESDEPVHLAGFSIGAMAAIQIAVSHPDRIAQLTLISPAAPLQLGDFLPHMAGKPVFDLAIKKPKLLRALAVFQGVLSRVSPRLVLNMLFAKCGPMEQELLQDPDFMQAMGTALQESFINRREANLSYVQAYVRDWRDALPRVQCPVDLWHGSKDGWSPPQMSVALQERFGTSCTLHEVEDSEHYSTLRQVKL</sequence>
<name>A0A8J7LKB7_9RHOB</name>
<protein>
    <submittedName>
        <fullName evidence="2">Alpha/beta hydrolase</fullName>
    </submittedName>
</protein>
<organism evidence="2 3">
    <name type="scientific">Halocynthiibacter styelae</name>
    <dbReference type="NCBI Taxonomy" id="2761955"/>
    <lineage>
        <taxon>Bacteria</taxon>
        <taxon>Pseudomonadati</taxon>
        <taxon>Pseudomonadota</taxon>
        <taxon>Alphaproteobacteria</taxon>
        <taxon>Rhodobacterales</taxon>
        <taxon>Paracoccaceae</taxon>
        <taxon>Halocynthiibacter</taxon>
    </lineage>
</organism>
<proteinExistence type="predicted"/>
<dbReference type="GO" id="GO:0016787">
    <property type="term" value="F:hydrolase activity"/>
    <property type="evidence" value="ECO:0007669"/>
    <property type="project" value="UniProtKB-KW"/>
</dbReference>
<evidence type="ECO:0000313" key="3">
    <source>
        <dbReference type="Proteomes" id="UP000640583"/>
    </source>
</evidence>
<keyword evidence="2" id="KW-0378">Hydrolase</keyword>
<keyword evidence="3" id="KW-1185">Reference proteome</keyword>
<evidence type="ECO:0000313" key="2">
    <source>
        <dbReference type="EMBL" id="MBI1493655.1"/>
    </source>
</evidence>
<dbReference type="PANTHER" id="PTHR43689">
    <property type="entry name" value="HYDROLASE"/>
    <property type="match status" value="1"/>
</dbReference>
<accession>A0A8J7LKB7</accession>
<evidence type="ECO:0000259" key="1">
    <source>
        <dbReference type="Pfam" id="PF12697"/>
    </source>
</evidence>
<dbReference type="InterPro" id="IPR000073">
    <property type="entry name" value="AB_hydrolase_1"/>
</dbReference>
<reference evidence="2" key="1">
    <citation type="submission" date="2020-10" db="EMBL/GenBank/DDBJ databases">
        <title>Paenihalocynthiibacter styelae gen. nov., sp. nov., isolated from stalked sea squirt Styela clava.</title>
        <authorList>
            <person name="Kim Y.-O."/>
            <person name="Yoon J.-H."/>
        </authorList>
    </citation>
    <scope>NUCLEOTIDE SEQUENCE</scope>
    <source>
        <strain evidence="2">MYP1-1</strain>
    </source>
</reference>
<dbReference type="EMBL" id="JADCKQ010000005">
    <property type="protein sequence ID" value="MBI1493655.1"/>
    <property type="molecule type" value="Genomic_DNA"/>
</dbReference>
<comment type="caution">
    <text evidence="2">The sequence shown here is derived from an EMBL/GenBank/DDBJ whole genome shotgun (WGS) entry which is preliminary data.</text>
</comment>
<dbReference type="SUPFAM" id="SSF53474">
    <property type="entry name" value="alpha/beta-Hydrolases"/>
    <property type="match status" value="1"/>
</dbReference>